<dbReference type="Proteomes" id="UP000204221">
    <property type="component" value="Chromosome"/>
</dbReference>
<protein>
    <submittedName>
        <fullName evidence="1">Uncharacterized protein</fullName>
    </submittedName>
</protein>
<dbReference type="AlphaFoldDB" id="A0A221WAV1"/>
<keyword evidence="2" id="KW-1185">Reference proteome</keyword>
<evidence type="ECO:0000313" key="2">
    <source>
        <dbReference type="Proteomes" id="UP000204221"/>
    </source>
</evidence>
<evidence type="ECO:0000313" key="1">
    <source>
        <dbReference type="EMBL" id="ASO22904.1"/>
    </source>
</evidence>
<accession>A0A221WAV1</accession>
<proteinExistence type="predicted"/>
<gene>
    <name evidence="1" type="ORF">AHOG_26510</name>
</gene>
<organism evidence="1 2">
    <name type="scientific">Actinoalloteichus hoggarensis</name>
    <dbReference type="NCBI Taxonomy" id="1470176"/>
    <lineage>
        <taxon>Bacteria</taxon>
        <taxon>Bacillati</taxon>
        <taxon>Actinomycetota</taxon>
        <taxon>Actinomycetes</taxon>
        <taxon>Pseudonocardiales</taxon>
        <taxon>Pseudonocardiaceae</taxon>
        <taxon>Actinoalloteichus</taxon>
    </lineage>
</organism>
<sequence>MFMNRMPTDGLVSADPLSVRLRQGRRRGLLAAGKGADRKEGYAWIDEFGEVREPRG</sequence>
<name>A0A221WAV1_9PSEU</name>
<reference evidence="1 2" key="1">
    <citation type="submission" date="2017-07" db="EMBL/GenBank/DDBJ databases">
        <title>Complete genome sequence of Actinoalloteichus hoggarensis DSM 45943, type strain of Actinoalloteichus hoggarensis.</title>
        <authorList>
            <person name="Ruckert C."/>
            <person name="Nouioui I."/>
            <person name="Willmese J."/>
            <person name="van Wezel G."/>
            <person name="Klenk H.-P."/>
            <person name="Kalinowski J."/>
            <person name="Zotchev S.B."/>
        </authorList>
    </citation>
    <scope>NUCLEOTIDE SEQUENCE [LARGE SCALE GENOMIC DNA]</scope>
    <source>
        <strain evidence="1 2">DSM 45943</strain>
    </source>
</reference>
<dbReference type="KEGG" id="ahg:AHOG_26510"/>
<dbReference type="EMBL" id="CP022521">
    <property type="protein sequence ID" value="ASO22904.1"/>
    <property type="molecule type" value="Genomic_DNA"/>
</dbReference>